<comment type="similarity">
    <text evidence="1">Belongs to the FAD-binding monooxygenase family.</text>
</comment>
<dbReference type="Gene3D" id="3.50.50.60">
    <property type="entry name" value="FAD/NAD(P)-binding domain"/>
    <property type="match status" value="2"/>
</dbReference>
<dbReference type="EMBL" id="CAWUHB010000029">
    <property type="protein sequence ID" value="CAK7224165.1"/>
    <property type="molecule type" value="Genomic_DNA"/>
</dbReference>
<feature type="region of interest" description="Disordered" evidence="2">
    <location>
        <begin position="1"/>
        <end position="29"/>
    </location>
</feature>
<evidence type="ECO:0000256" key="2">
    <source>
        <dbReference type="SAM" id="MobiDB-lite"/>
    </source>
</evidence>
<dbReference type="Proteomes" id="UP001642405">
    <property type="component" value="Unassembled WGS sequence"/>
</dbReference>
<dbReference type="PRINTS" id="PR00368">
    <property type="entry name" value="FADPNR"/>
</dbReference>
<organism evidence="3 4">
    <name type="scientific">Sporothrix curviconia</name>
    <dbReference type="NCBI Taxonomy" id="1260050"/>
    <lineage>
        <taxon>Eukaryota</taxon>
        <taxon>Fungi</taxon>
        <taxon>Dikarya</taxon>
        <taxon>Ascomycota</taxon>
        <taxon>Pezizomycotina</taxon>
        <taxon>Sordariomycetes</taxon>
        <taxon>Sordariomycetidae</taxon>
        <taxon>Ophiostomatales</taxon>
        <taxon>Ophiostomataceae</taxon>
        <taxon>Sporothrix</taxon>
    </lineage>
</organism>
<evidence type="ECO:0000313" key="3">
    <source>
        <dbReference type="EMBL" id="CAK7224165.1"/>
    </source>
</evidence>
<dbReference type="InterPro" id="IPR036188">
    <property type="entry name" value="FAD/NAD-bd_sf"/>
</dbReference>
<comment type="caution">
    <text evidence="3">The sequence shown here is derived from an EMBL/GenBank/DDBJ whole genome shotgun (WGS) entry which is preliminary data.</text>
</comment>
<keyword evidence="4" id="KW-1185">Reference proteome</keyword>
<accession>A0ABP0BYY2</accession>
<dbReference type="InterPro" id="IPR051209">
    <property type="entry name" value="FAD-bind_Monooxygenase_sf"/>
</dbReference>
<evidence type="ECO:0000313" key="4">
    <source>
        <dbReference type="Proteomes" id="UP001642405"/>
    </source>
</evidence>
<dbReference type="PANTHER" id="PTHR42877:SF7">
    <property type="entry name" value="FLAVIN-BINDING MONOOXYGENASE-RELATED"/>
    <property type="match status" value="1"/>
</dbReference>
<reference evidence="3 4" key="1">
    <citation type="submission" date="2024-01" db="EMBL/GenBank/DDBJ databases">
        <authorList>
            <person name="Allen C."/>
            <person name="Tagirdzhanova G."/>
        </authorList>
    </citation>
    <scope>NUCLEOTIDE SEQUENCE [LARGE SCALE GENOMIC DNA]</scope>
</reference>
<dbReference type="PANTHER" id="PTHR42877">
    <property type="entry name" value="L-ORNITHINE N(5)-MONOOXYGENASE-RELATED"/>
    <property type="match status" value="1"/>
</dbReference>
<dbReference type="SUPFAM" id="SSF51905">
    <property type="entry name" value="FAD/NAD(P)-binding domain"/>
    <property type="match status" value="2"/>
</dbReference>
<evidence type="ECO:0008006" key="5">
    <source>
        <dbReference type="Google" id="ProtNLM"/>
    </source>
</evidence>
<protein>
    <recommendedName>
        <fullName evidence="5">Cyclohexanone monooxygenase</fullName>
    </recommendedName>
</protein>
<feature type="compositionally biased region" description="Basic and acidic residues" evidence="2">
    <location>
        <begin position="1"/>
        <end position="12"/>
    </location>
</feature>
<sequence>MFVNEESGRLRSEYAGQGSAPETVAKSMPATAKTDMHEIDYARPMKVIVIGAGISGILAAIRFPRRIPRLELVVYDKNPEVGGTWYENRYPGVACDIPAHVYQASFEPNPNWSQFYASGQEILAYWKGIVVKYGVDKYLQLGHRVVEARFNDATSQWHVKVQNCASREVVDDTCDVLYGCMGSLNDWHWPDIPGLQSFQGKLLHSAAWDDAWDPSGQTVAVIGSGSSAIQIVPSLQPRVKHLENYVRGKVWIAPPVAEAEVRKRTKTASNFQFTEAELQAFRETPSTLLAYRKMLDSEIQSMTKVTLRGALSDEAAAQFTASMEAKLAKKPEILDALLPSFAPGCRRITPGPGYLEALTEDNVTFVHDSIRRVTPDGIVTASDGALHRVDAIICATGFDTSFTGRFPIVGARGIHLDAKWEDYPDTYIGLCTPGMPNYFVAHGPNAGLGIGSVSIVLERTCDYVCAAVAKMQRDRIATLQPKRAPTDAFVAFCRDYFSRTVFSLPCRSWYKRGTSDGPVTALWPGSALHFVKTLETPRWEDYEYTYLDGSSTSVAWLGNGFTLCENDKAADKSAYLDPENIDYPTPGVVA</sequence>
<gene>
    <name evidence="3" type="ORF">SCUCBS95973_005427</name>
</gene>
<proteinExistence type="inferred from homology"/>
<dbReference type="Pfam" id="PF13450">
    <property type="entry name" value="NAD_binding_8"/>
    <property type="match status" value="1"/>
</dbReference>
<evidence type="ECO:0000256" key="1">
    <source>
        <dbReference type="ARBA" id="ARBA00010139"/>
    </source>
</evidence>
<name>A0ABP0BYY2_9PEZI</name>